<dbReference type="GO" id="GO:0006426">
    <property type="term" value="P:glycyl-tRNA aminoacylation"/>
    <property type="evidence" value="ECO:0007669"/>
    <property type="project" value="UniProtKB-UniRule"/>
</dbReference>
<dbReference type="Gene3D" id="1.10.730.10">
    <property type="entry name" value="Isoleucyl-tRNA Synthetase, Domain 1"/>
    <property type="match status" value="1"/>
</dbReference>
<comment type="catalytic activity">
    <reaction evidence="10 11">
        <text>tRNA(Gly) + glycine + ATP = glycyl-tRNA(Gly) + AMP + diphosphate</text>
        <dbReference type="Rhea" id="RHEA:16013"/>
        <dbReference type="Rhea" id="RHEA-COMP:9664"/>
        <dbReference type="Rhea" id="RHEA-COMP:9683"/>
        <dbReference type="ChEBI" id="CHEBI:30616"/>
        <dbReference type="ChEBI" id="CHEBI:33019"/>
        <dbReference type="ChEBI" id="CHEBI:57305"/>
        <dbReference type="ChEBI" id="CHEBI:78442"/>
        <dbReference type="ChEBI" id="CHEBI:78522"/>
        <dbReference type="ChEBI" id="CHEBI:456215"/>
        <dbReference type="EC" id="6.1.1.14"/>
    </reaction>
</comment>
<comment type="subunit">
    <text evidence="3 11">Tetramer of two alpha and two beta subunits.</text>
</comment>
<keyword evidence="4 11" id="KW-0963">Cytoplasm</keyword>
<dbReference type="EMBL" id="BSOK01000025">
    <property type="protein sequence ID" value="GLR29345.1"/>
    <property type="molecule type" value="Genomic_DNA"/>
</dbReference>
<dbReference type="RefSeq" id="WP_093069372.1">
    <property type="nucleotide sequence ID" value="NZ_BSOK01000025.1"/>
</dbReference>
<dbReference type="SMART" id="SM00836">
    <property type="entry name" value="DALR_1"/>
    <property type="match status" value="1"/>
</dbReference>
<keyword evidence="8 11" id="KW-0648">Protein biosynthesis</keyword>
<keyword evidence="16" id="KW-1185">Reference proteome</keyword>
<evidence type="ECO:0000256" key="7">
    <source>
        <dbReference type="ARBA" id="ARBA00022840"/>
    </source>
</evidence>
<keyword evidence="9 11" id="KW-0030">Aminoacyl-tRNA synthetase</keyword>
<dbReference type="GO" id="GO:0005524">
    <property type="term" value="F:ATP binding"/>
    <property type="evidence" value="ECO:0007669"/>
    <property type="project" value="UniProtKB-UniRule"/>
</dbReference>
<dbReference type="PRINTS" id="PR01045">
    <property type="entry name" value="TRNASYNTHGB"/>
</dbReference>
<dbReference type="GO" id="GO:0005829">
    <property type="term" value="C:cytosol"/>
    <property type="evidence" value="ECO:0007669"/>
    <property type="project" value="TreeGrafter"/>
</dbReference>
<keyword evidence="5 11" id="KW-0436">Ligase</keyword>
<dbReference type="HAMAP" id="MF_00255">
    <property type="entry name" value="Gly_tRNA_synth_beta"/>
    <property type="match status" value="1"/>
</dbReference>
<gene>
    <name evidence="11 13" type="primary">glyS</name>
    <name evidence="13" type="ORF">GCM10007915_15830</name>
    <name evidence="14" type="ORF">SAMN05660405_01093</name>
</gene>
<dbReference type="SUPFAM" id="SSF109604">
    <property type="entry name" value="HD-domain/PDEase-like"/>
    <property type="match status" value="1"/>
</dbReference>
<keyword evidence="7 11" id="KW-0067">ATP-binding</keyword>
<dbReference type="InterPro" id="IPR008909">
    <property type="entry name" value="DALR_anticod-bd"/>
</dbReference>
<evidence type="ECO:0000256" key="4">
    <source>
        <dbReference type="ARBA" id="ARBA00022490"/>
    </source>
</evidence>
<dbReference type="EC" id="6.1.1.14" evidence="11"/>
<proteinExistence type="inferred from homology"/>
<evidence type="ECO:0000256" key="10">
    <source>
        <dbReference type="ARBA" id="ARBA00047937"/>
    </source>
</evidence>
<reference evidence="13" key="1">
    <citation type="journal article" date="2014" name="Int. J. Syst. Evol. Microbiol.">
        <title>Complete genome of a new Firmicutes species belonging to the dominant human colonic microbiota ('Ruminococcus bicirculans') reveals two chromosomes and a selective capacity to utilize plant glucans.</title>
        <authorList>
            <consortium name="NISC Comparative Sequencing Program"/>
            <person name="Wegmann U."/>
            <person name="Louis P."/>
            <person name="Goesmann A."/>
            <person name="Henrissat B."/>
            <person name="Duncan S.H."/>
            <person name="Flint H.J."/>
        </authorList>
    </citation>
    <scope>NUCLEOTIDE SEQUENCE</scope>
    <source>
        <strain evidence="13">NBRC 103191</strain>
    </source>
</reference>
<evidence type="ECO:0000256" key="5">
    <source>
        <dbReference type="ARBA" id="ARBA00022598"/>
    </source>
</evidence>
<dbReference type="PANTHER" id="PTHR30075:SF2">
    <property type="entry name" value="GLYCINE--TRNA LIGASE, CHLOROPLASTIC_MITOCHONDRIAL 2"/>
    <property type="match status" value="1"/>
</dbReference>
<keyword evidence="6 11" id="KW-0547">Nucleotide-binding</keyword>
<evidence type="ECO:0000256" key="6">
    <source>
        <dbReference type="ARBA" id="ARBA00022741"/>
    </source>
</evidence>
<dbReference type="PROSITE" id="PS50861">
    <property type="entry name" value="AA_TRNA_LIGASE_II_GLYAB"/>
    <property type="match status" value="1"/>
</dbReference>
<evidence type="ECO:0000259" key="12">
    <source>
        <dbReference type="SMART" id="SM00836"/>
    </source>
</evidence>
<dbReference type="Proteomes" id="UP000198501">
    <property type="component" value="Unassembled WGS sequence"/>
</dbReference>
<evidence type="ECO:0000313" key="13">
    <source>
        <dbReference type="EMBL" id="GLR29345.1"/>
    </source>
</evidence>
<dbReference type="EMBL" id="FNAL01000006">
    <property type="protein sequence ID" value="SDD69487.1"/>
    <property type="molecule type" value="Genomic_DNA"/>
</dbReference>
<comment type="similarity">
    <text evidence="2 11">Belongs to the class-II aminoacyl-tRNA synthetase family.</text>
</comment>
<feature type="domain" description="DALR anticodon binding" evidence="12">
    <location>
        <begin position="592"/>
        <end position="695"/>
    </location>
</feature>
<organism evidence="14 15">
    <name type="scientific">Psychrobacter pacificensis</name>
    <dbReference type="NCBI Taxonomy" id="112002"/>
    <lineage>
        <taxon>Bacteria</taxon>
        <taxon>Pseudomonadati</taxon>
        <taxon>Pseudomonadota</taxon>
        <taxon>Gammaproteobacteria</taxon>
        <taxon>Moraxellales</taxon>
        <taxon>Moraxellaceae</taxon>
        <taxon>Psychrobacter</taxon>
    </lineage>
</organism>
<dbReference type="AlphaFoldDB" id="A0A1G6WWB4"/>
<evidence type="ECO:0000256" key="9">
    <source>
        <dbReference type="ARBA" id="ARBA00023146"/>
    </source>
</evidence>
<protein>
    <recommendedName>
        <fullName evidence="11">Glycine--tRNA ligase beta subunit</fullName>
        <ecNumber evidence="11">6.1.1.14</ecNumber>
    </recommendedName>
    <alternativeName>
        <fullName evidence="11">Glycyl-tRNA synthetase beta subunit</fullName>
        <shortName evidence="11">GlyRS</shortName>
    </alternativeName>
</protein>
<evidence type="ECO:0000313" key="14">
    <source>
        <dbReference type="EMBL" id="SDD69487.1"/>
    </source>
</evidence>
<accession>A0A1G6WWB4</accession>
<dbReference type="Pfam" id="PF02092">
    <property type="entry name" value="tRNA_synt_2f"/>
    <property type="match status" value="1"/>
</dbReference>
<dbReference type="PANTHER" id="PTHR30075">
    <property type="entry name" value="GLYCYL-TRNA SYNTHETASE"/>
    <property type="match status" value="1"/>
</dbReference>
<dbReference type="InterPro" id="IPR006194">
    <property type="entry name" value="Gly-tRNA-synth_heterodimer"/>
</dbReference>
<evidence type="ECO:0000313" key="15">
    <source>
        <dbReference type="Proteomes" id="UP000198501"/>
    </source>
</evidence>
<evidence type="ECO:0000256" key="8">
    <source>
        <dbReference type="ARBA" id="ARBA00022917"/>
    </source>
</evidence>
<dbReference type="Pfam" id="PF05746">
    <property type="entry name" value="DALR_1"/>
    <property type="match status" value="1"/>
</dbReference>
<evidence type="ECO:0000256" key="3">
    <source>
        <dbReference type="ARBA" id="ARBA00011209"/>
    </source>
</evidence>
<dbReference type="GO" id="GO:0004820">
    <property type="term" value="F:glycine-tRNA ligase activity"/>
    <property type="evidence" value="ECO:0007669"/>
    <property type="project" value="UniProtKB-UniRule"/>
</dbReference>
<evidence type="ECO:0000313" key="16">
    <source>
        <dbReference type="Proteomes" id="UP001156645"/>
    </source>
</evidence>
<evidence type="ECO:0000256" key="11">
    <source>
        <dbReference type="HAMAP-Rule" id="MF_00255"/>
    </source>
</evidence>
<dbReference type="NCBIfam" id="TIGR00211">
    <property type="entry name" value="glyS"/>
    <property type="match status" value="1"/>
</dbReference>
<evidence type="ECO:0000256" key="1">
    <source>
        <dbReference type="ARBA" id="ARBA00004496"/>
    </source>
</evidence>
<sequence>MSTILFELGCEELPPKSLKPLRDALQTSVTEQLSAAEITFDSIKAFATPRRLAIQIEGISDKQPDRTEQKRGPAIKAAFDSDGNPTRAAMGFAKGLGIEASELTTINTDKGDYVGFEQTISGQATTELLPAIFQTALDSLPIAKRMRSGASRNEFVRPVQWVVLMQDDTVIDATIQGHETGSQTRGHRFHSPDYHDIAHANDYEQLLDGLKVVADFDKRQMLIKNQVKALADEVNSDAIVPQDLLDEVTALVDFPIALRASFEARFLQVPQEALISTMQADQKYFCLTDKTGKLQPYFIFITNIESKDPNQIIEGNEKVVRPRLADAEFFFLQDQKQPLFALTESLKTRVFQDKLGTIWEKSERIAKLAAFIATLMQQQGHDIDVDDTVRAGILSKADLASSLVGEYPELQGIAGTYYARLNEEPEAVAASLEEQYLPKFSGDVLPQTPVGICLALADRLDTLVGIFAIDQAPTGSKDPFSLRRSAIGILRILIEKKLPINLVALVEQAIKGYSDAEGSKIAKMGDTFTQVMAFLNSRYRAMYTEQGVSVDTIQAVQAINPHMPLDFDQRIRAVQAFSELSQASMLADSNKRVANILAKSEVSVADTVDETLLSEIAEQNLYANVQQAQTVVQPLLEQADYTQVLQTLASLDEPLTQFFDNVMVNSDDAALKNNRLALLKQVRALFLTVADISELQL</sequence>
<evidence type="ECO:0000256" key="2">
    <source>
        <dbReference type="ARBA" id="ARBA00008226"/>
    </source>
</evidence>
<reference evidence="16" key="3">
    <citation type="journal article" date="2019" name="Int. J. Syst. Evol. Microbiol.">
        <title>The Global Catalogue of Microorganisms (GCM) 10K type strain sequencing project: providing services to taxonomists for standard genome sequencing and annotation.</title>
        <authorList>
            <consortium name="The Broad Institute Genomics Platform"/>
            <consortium name="The Broad Institute Genome Sequencing Center for Infectious Disease"/>
            <person name="Wu L."/>
            <person name="Ma J."/>
        </authorList>
    </citation>
    <scope>NUCLEOTIDE SEQUENCE [LARGE SCALE GENOMIC DNA]</scope>
    <source>
        <strain evidence="16">NBRC 103191</strain>
    </source>
</reference>
<comment type="subcellular location">
    <subcellularLocation>
        <location evidence="1 11">Cytoplasm</location>
    </subcellularLocation>
</comment>
<dbReference type="Proteomes" id="UP001156645">
    <property type="component" value="Unassembled WGS sequence"/>
</dbReference>
<dbReference type="GO" id="GO:0004814">
    <property type="term" value="F:arginine-tRNA ligase activity"/>
    <property type="evidence" value="ECO:0007669"/>
    <property type="project" value="InterPro"/>
</dbReference>
<reference evidence="13" key="4">
    <citation type="submission" date="2023-01" db="EMBL/GenBank/DDBJ databases">
        <title>Draft genome sequence of Psychrobacter pacificensis strain NBRC 103191.</title>
        <authorList>
            <person name="Sun Q."/>
            <person name="Mori K."/>
        </authorList>
    </citation>
    <scope>NUCLEOTIDE SEQUENCE</scope>
    <source>
        <strain evidence="13">NBRC 103191</strain>
    </source>
</reference>
<dbReference type="InterPro" id="IPR015944">
    <property type="entry name" value="Gly-tRNA-synth_bsu"/>
</dbReference>
<dbReference type="GO" id="GO:0006420">
    <property type="term" value="P:arginyl-tRNA aminoacylation"/>
    <property type="evidence" value="ECO:0007669"/>
    <property type="project" value="InterPro"/>
</dbReference>
<name>A0A1G6WWB4_9GAMM</name>
<reference evidence="14 15" key="2">
    <citation type="submission" date="2016-10" db="EMBL/GenBank/DDBJ databases">
        <authorList>
            <person name="de Groot N.N."/>
        </authorList>
    </citation>
    <scope>NUCLEOTIDE SEQUENCE [LARGE SCALE GENOMIC DNA]</scope>
    <source>
        <strain evidence="14 15">DSM 23406</strain>
    </source>
</reference>